<protein>
    <submittedName>
        <fullName evidence="7">Protein CBG19155</fullName>
    </submittedName>
</protein>
<dbReference type="KEGG" id="cbr:CBG_19155"/>
<dbReference type="PANTHER" id="PTHR22718">
    <property type="entry name" value="SERPENTINE RECEPTOR, CLASS X"/>
    <property type="match status" value="1"/>
</dbReference>
<dbReference type="CTD" id="8579439"/>
<dbReference type="PROSITE" id="PS50262">
    <property type="entry name" value="G_PROTEIN_RECEP_F1_2"/>
    <property type="match status" value="1"/>
</dbReference>
<feature type="transmembrane region" description="Helical" evidence="5">
    <location>
        <begin position="41"/>
        <end position="64"/>
    </location>
</feature>
<dbReference type="PROSITE" id="PS00237">
    <property type="entry name" value="G_PROTEIN_RECEP_F1_1"/>
    <property type="match status" value="1"/>
</dbReference>
<evidence type="ECO:0000256" key="2">
    <source>
        <dbReference type="ARBA" id="ARBA00022692"/>
    </source>
</evidence>
<keyword evidence="8" id="KW-1185">Reference proteome</keyword>
<dbReference type="InterPro" id="IPR019425">
    <property type="entry name" value="7TM_GPCR_serpentine_rcpt_Srt"/>
</dbReference>
<dbReference type="FunCoup" id="A8XUY5">
    <property type="interactions" value="7"/>
</dbReference>
<feature type="transmembrane region" description="Helical" evidence="5">
    <location>
        <begin position="118"/>
        <end position="147"/>
    </location>
</feature>
<dbReference type="Gene3D" id="1.20.1070.10">
    <property type="entry name" value="Rhodopsin 7-helix transmembrane proteins"/>
    <property type="match status" value="1"/>
</dbReference>
<evidence type="ECO:0000256" key="4">
    <source>
        <dbReference type="ARBA" id="ARBA00023136"/>
    </source>
</evidence>
<organism evidence="7 8">
    <name type="scientific">Caenorhabditis briggsae</name>
    <dbReference type="NCBI Taxonomy" id="6238"/>
    <lineage>
        <taxon>Eukaryota</taxon>
        <taxon>Metazoa</taxon>
        <taxon>Ecdysozoa</taxon>
        <taxon>Nematoda</taxon>
        <taxon>Chromadorea</taxon>
        <taxon>Rhabditida</taxon>
        <taxon>Rhabditina</taxon>
        <taxon>Rhabditomorpha</taxon>
        <taxon>Rhabditoidea</taxon>
        <taxon>Rhabditidae</taxon>
        <taxon>Peloderinae</taxon>
        <taxon>Caenorhabditis</taxon>
    </lineage>
</organism>
<dbReference type="PANTHER" id="PTHR22718:SF10">
    <property type="entry name" value="7TM GPCR SERPENTINE RECEPTOR CLASS X (SRX) DOMAIN-CONTAINING PROTEIN-RELATED"/>
    <property type="match status" value="1"/>
</dbReference>
<feature type="transmembrane region" description="Helical" evidence="5">
    <location>
        <begin position="250"/>
        <end position="273"/>
    </location>
</feature>
<feature type="transmembrane region" description="Helical" evidence="5">
    <location>
        <begin position="84"/>
        <end position="106"/>
    </location>
</feature>
<dbReference type="STRING" id="6238.A8XUY5"/>
<dbReference type="GeneID" id="8579439"/>
<dbReference type="EMBL" id="HE601047">
    <property type="protein sequence ID" value="CAP36452.1"/>
    <property type="molecule type" value="Genomic_DNA"/>
</dbReference>
<comment type="subcellular location">
    <subcellularLocation>
        <location evidence="1">Membrane</location>
    </subcellularLocation>
</comment>
<evidence type="ECO:0000259" key="6">
    <source>
        <dbReference type="PROSITE" id="PS50262"/>
    </source>
</evidence>
<dbReference type="Pfam" id="PF10321">
    <property type="entry name" value="7TM_GPCR_Srt"/>
    <property type="match status" value="1"/>
</dbReference>
<dbReference type="eggNOG" id="ENOG502TGJV">
    <property type="taxonomic scope" value="Eukaryota"/>
</dbReference>
<dbReference type="HOGENOM" id="CLU_059457_0_0_1"/>
<feature type="transmembrane region" description="Helical" evidence="5">
    <location>
        <begin position="12"/>
        <end position="34"/>
    </location>
</feature>
<dbReference type="WormBase" id="CBG19155">
    <property type="protein sequence ID" value="CBP19448"/>
    <property type="gene ID" value="WBGene00038423"/>
</dbReference>
<dbReference type="SUPFAM" id="SSF81321">
    <property type="entry name" value="Family A G protein-coupled receptor-like"/>
    <property type="match status" value="1"/>
</dbReference>
<dbReference type="InterPro" id="IPR017452">
    <property type="entry name" value="GPCR_Rhodpsn_7TM"/>
</dbReference>
<dbReference type="InParanoid" id="A8XUY5"/>
<keyword evidence="2 5" id="KW-0812">Transmembrane</keyword>
<reference evidence="7 8" key="2">
    <citation type="journal article" date="2011" name="PLoS Genet.">
        <title>Caenorhabditis briggsae recombinant inbred line genotypes reveal inter-strain incompatibility and the evolution of recombination.</title>
        <authorList>
            <person name="Ross J.A."/>
            <person name="Koboldt D.C."/>
            <person name="Staisch J.E."/>
            <person name="Chamberlin H.M."/>
            <person name="Gupta B.P."/>
            <person name="Miller R.D."/>
            <person name="Baird S.E."/>
            <person name="Haag E.S."/>
        </authorList>
    </citation>
    <scope>NUCLEOTIDE SEQUENCE [LARGE SCALE GENOMIC DNA]</scope>
    <source>
        <strain evidence="7 8">AF16</strain>
    </source>
</reference>
<evidence type="ECO:0000313" key="7">
    <source>
        <dbReference type="EMBL" id="CAP36452.1"/>
    </source>
</evidence>
<feature type="domain" description="G-protein coupled receptors family 1 profile" evidence="6">
    <location>
        <begin position="21"/>
        <end position="270"/>
    </location>
</feature>
<evidence type="ECO:0000313" key="9">
    <source>
        <dbReference type="WormBase" id="CBG19155"/>
    </source>
</evidence>
<dbReference type="Proteomes" id="UP000008549">
    <property type="component" value="Unassembled WGS sequence"/>
</dbReference>
<evidence type="ECO:0000313" key="8">
    <source>
        <dbReference type="Proteomes" id="UP000008549"/>
    </source>
</evidence>
<name>A8XUY5_CAEBR</name>
<proteinExistence type="predicted"/>
<dbReference type="GO" id="GO:0004930">
    <property type="term" value="F:G protein-coupled receptor activity"/>
    <property type="evidence" value="ECO:0007669"/>
    <property type="project" value="InterPro"/>
</dbReference>
<dbReference type="InterPro" id="IPR000276">
    <property type="entry name" value="GPCR_Rhodpsn"/>
</dbReference>
<dbReference type="RefSeq" id="XP_002637444.1">
    <property type="nucleotide sequence ID" value="XM_002637398.1"/>
</dbReference>
<evidence type="ECO:0000256" key="1">
    <source>
        <dbReference type="ARBA" id="ARBA00004370"/>
    </source>
</evidence>
<accession>A8XUY5</accession>
<keyword evidence="3 5" id="KW-1133">Transmembrane helix</keyword>
<keyword evidence="4 5" id="KW-0472">Membrane</keyword>
<gene>
    <name evidence="7 9" type="ORF">CBG19155</name>
    <name evidence="7" type="ORF">CBG_19155</name>
</gene>
<sequence length="299" mass="33866">MTLKYLLGVSSFGLSIVVIFLNIIIFVPVFRLAFISKKSTVYIIAFFNIISDLMQASVLGLYLSTSMMADQYLLAGSRDSFVNLFLSGVFLNGWFMECLVQIVMAVNRFAVITLNKHYIFTFNTTLVIFFFLVTTTVFSVVCTQYLFPCCKFILDQDALTMLFINIEGLYSYSNLMLVSYDIVCTTTSTICYVAVFFSIRNSQKSVASNINRSSQDSKFLLQFVLISIFYVLAWVLFEILPFIVPADQPQWYSVIPFLVTLNCSSNAIIYLALNREIQKSMRTSWLASKISAATVSSQI</sequence>
<evidence type="ECO:0000256" key="5">
    <source>
        <dbReference type="SAM" id="Phobius"/>
    </source>
</evidence>
<dbReference type="GO" id="GO:0016020">
    <property type="term" value="C:membrane"/>
    <property type="evidence" value="ECO:0007669"/>
    <property type="project" value="UniProtKB-SubCell"/>
</dbReference>
<feature type="transmembrane region" description="Helical" evidence="5">
    <location>
        <begin position="177"/>
        <end position="199"/>
    </location>
</feature>
<dbReference type="OMA" id="EMNGSSI"/>
<dbReference type="AlphaFoldDB" id="A8XUY5"/>
<feature type="transmembrane region" description="Helical" evidence="5">
    <location>
        <begin position="219"/>
        <end position="244"/>
    </location>
</feature>
<reference evidence="7 8" key="1">
    <citation type="journal article" date="2003" name="PLoS Biol.">
        <title>The genome sequence of Caenorhabditis briggsae: a platform for comparative genomics.</title>
        <authorList>
            <person name="Stein L.D."/>
            <person name="Bao Z."/>
            <person name="Blasiar D."/>
            <person name="Blumenthal T."/>
            <person name="Brent M.R."/>
            <person name="Chen N."/>
            <person name="Chinwalla A."/>
            <person name="Clarke L."/>
            <person name="Clee C."/>
            <person name="Coghlan A."/>
            <person name="Coulson A."/>
            <person name="D'Eustachio P."/>
            <person name="Fitch D.H."/>
            <person name="Fulton L.A."/>
            <person name="Fulton R.E."/>
            <person name="Griffiths-Jones S."/>
            <person name="Harris T.W."/>
            <person name="Hillier L.W."/>
            <person name="Kamath R."/>
            <person name="Kuwabara P.E."/>
            <person name="Mardis E.R."/>
            <person name="Marra M.A."/>
            <person name="Miner T.L."/>
            <person name="Minx P."/>
            <person name="Mullikin J.C."/>
            <person name="Plumb R.W."/>
            <person name="Rogers J."/>
            <person name="Schein J.E."/>
            <person name="Sohrmann M."/>
            <person name="Spieth J."/>
            <person name="Stajich J.E."/>
            <person name="Wei C."/>
            <person name="Willey D."/>
            <person name="Wilson R.K."/>
            <person name="Durbin R."/>
            <person name="Waterston R.H."/>
        </authorList>
    </citation>
    <scope>NUCLEOTIDE SEQUENCE [LARGE SCALE GENOMIC DNA]</scope>
    <source>
        <strain evidence="7 8">AF16</strain>
    </source>
</reference>
<evidence type="ECO:0000256" key="3">
    <source>
        <dbReference type="ARBA" id="ARBA00022989"/>
    </source>
</evidence>